<sequence length="383" mass="39703">MVSTGTWTTVRGVSAAAVTPLASILGSGLLIIAPILERALGVFAVLGAIGICAFAWLVGTVIRHNVTVVGQQKADGTLNQTTARIGRLGDGVIVCAYVISVALYLRIMAQYLVGYFIPTGSAILEPIIAGLSVVLIITIGILRGFTGLDRLDRISLVTVLLLTTVLGGVLLFHDGALFGSSSLRLPPLPPLGPLEALLVLGGLVITVQGFETVRFLGDHYDARTLVRASRAAQLVAASIYIGFVAVATPVMGLGTAAGPDTTLLNITDRIAPWLALPLVLSAVLSQFSAAIADTEAARGNLTGLSRWFHGARPYLISGVAAIAIAAVVPTFTLVTVASRAFAAYYAVEAIIAFRTCSGFLRKSGFAALAVLLVAITLFAQPAS</sequence>
<evidence type="ECO:0000313" key="2">
    <source>
        <dbReference type="EMBL" id="NYJ19223.1"/>
    </source>
</evidence>
<dbReference type="RefSeq" id="WP_179578022.1">
    <property type="nucleotide sequence ID" value="NZ_JACCFM010000001.1"/>
</dbReference>
<evidence type="ECO:0008006" key="4">
    <source>
        <dbReference type="Google" id="ProtNLM"/>
    </source>
</evidence>
<comment type="caution">
    <text evidence="2">The sequence shown here is derived from an EMBL/GenBank/DDBJ whole genome shotgun (WGS) entry which is preliminary data.</text>
</comment>
<reference evidence="2 3" key="1">
    <citation type="submission" date="2020-07" db="EMBL/GenBank/DDBJ databases">
        <title>Sequencing the genomes of 1000 actinobacteria strains.</title>
        <authorList>
            <person name="Klenk H.-P."/>
        </authorList>
    </citation>
    <scope>NUCLEOTIDE SEQUENCE [LARGE SCALE GENOMIC DNA]</scope>
    <source>
        <strain evidence="2 3">LI1</strain>
    </source>
</reference>
<feature type="transmembrane region" description="Helical" evidence="1">
    <location>
        <begin position="365"/>
        <end position="382"/>
    </location>
</feature>
<evidence type="ECO:0000256" key="1">
    <source>
        <dbReference type="SAM" id="Phobius"/>
    </source>
</evidence>
<feature type="transmembrane region" description="Helical" evidence="1">
    <location>
        <begin position="42"/>
        <end position="62"/>
    </location>
</feature>
<feature type="transmembrane region" description="Helical" evidence="1">
    <location>
        <begin position="12"/>
        <end position="36"/>
    </location>
</feature>
<keyword evidence="1" id="KW-1133">Transmembrane helix</keyword>
<feature type="transmembrane region" description="Helical" evidence="1">
    <location>
        <begin position="154"/>
        <end position="172"/>
    </location>
</feature>
<organism evidence="2 3">
    <name type="scientific">Glaciibacter psychrotolerans</name>
    <dbReference type="NCBI Taxonomy" id="670054"/>
    <lineage>
        <taxon>Bacteria</taxon>
        <taxon>Bacillati</taxon>
        <taxon>Actinomycetota</taxon>
        <taxon>Actinomycetes</taxon>
        <taxon>Micrococcales</taxon>
        <taxon>Microbacteriaceae</taxon>
        <taxon>Glaciibacter</taxon>
    </lineage>
</organism>
<dbReference type="Proteomes" id="UP000537260">
    <property type="component" value="Unassembled WGS sequence"/>
</dbReference>
<dbReference type="AlphaFoldDB" id="A0A7Z0J5V0"/>
<dbReference type="Gene3D" id="1.20.1740.10">
    <property type="entry name" value="Amino acid/polyamine transporter I"/>
    <property type="match status" value="1"/>
</dbReference>
<feature type="transmembrane region" description="Helical" evidence="1">
    <location>
        <begin position="313"/>
        <end position="336"/>
    </location>
</feature>
<protein>
    <recommendedName>
        <fullName evidence="4">APC family permease</fullName>
    </recommendedName>
</protein>
<evidence type="ECO:0000313" key="3">
    <source>
        <dbReference type="Proteomes" id="UP000537260"/>
    </source>
</evidence>
<keyword evidence="1" id="KW-0472">Membrane</keyword>
<dbReference type="EMBL" id="JACCFM010000001">
    <property type="protein sequence ID" value="NYJ19223.1"/>
    <property type="molecule type" value="Genomic_DNA"/>
</dbReference>
<feature type="transmembrane region" description="Helical" evidence="1">
    <location>
        <begin position="231"/>
        <end position="250"/>
    </location>
</feature>
<feature type="transmembrane region" description="Helical" evidence="1">
    <location>
        <begin position="192"/>
        <end position="210"/>
    </location>
</feature>
<feature type="transmembrane region" description="Helical" evidence="1">
    <location>
        <begin position="94"/>
        <end position="117"/>
    </location>
</feature>
<gene>
    <name evidence="2" type="ORF">HNR05_001014</name>
</gene>
<proteinExistence type="predicted"/>
<keyword evidence="3" id="KW-1185">Reference proteome</keyword>
<keyword evidence="1" id="KW-0812">Transmembrane</keyword>
<feature type="transmembrane region" description="Helical" evidence="1">
    <location>
        <begin position="123"/>
        <end position="142"/>
    </location>
</feature>
<name>A0A7Z0J5V0_9MICO</name>
<accession>A0A7Z0J5V0</accession>